<evidence type="ECO:0000256" key="8">
    <source>
        <dbReference type="SAM" id="MobiDB-lite"/>
    </source>
</evidence>
<dbReference type="Gene3D" id="1.10.357.110">
    <property type="entry name" value="Vacuolar protein sorting-associated protein 53, C-terminus"/>
    <property type="match status" value="1"/>
</dbReference>
<accession>A0A139ASJ7</accession>
<dbReference type="OrthoDB" id="10261632at2759"/>
<feature type="region of interest" description="Disordered" evidence="8">
    <location>
        <begin position="877"/>
        <end position="905"/>
    </location>
</feature>
<dbReference type="Proteomes" id="UP000070544">
    <property type="component" value="Unassembled WGS sequence"/>
</dbReference>
<dbReference type="OMA" id="YKFAEAK"/>
<dbReference type="InterPro" id="IPR038260">
    <property type="entry name" value="Vps53_C_sf"/>
</dbReference>
<reference evidence="11 12" key="1">
    <citation type="journal article" date="2015" name="Genome Biol. Evol.">
        <title>Phylogenomic analyses indicate that early fungi evolved digesting cell walls of algal ancestors of land plants.</title>
        <authorList>
            <person name="Chang Y."/>
            <person name="Wang S."/>
            <person name="Sekimoto S."/>
            <person name="Aerts A.L."/>
            <person name="Choi C."/>
            <person name="Clum A."/>
            <person name="LaButti K.M."/>
            <person name="Lindquist E.A."/>
            <person name="Yee Ngan C."/>
            <person name="Ohm R.A."/>
            <person name="Salamov A.A."/>
            <person name="Grigoriev I.V."/>
            <person name="Spatafora J.W."/>
            <person name="Berbee M.L."/>
        </authorList>
    </citation>
    <scope>NUCLEOTIDE SEQUENCE [LARGE SCALE GENOMIC DNA]</scope>
    <source>
        <strain evidence="11 12">JEL478</strain>
    </source>
</reference>
<name>A0A139ASJ7_GONPJ</name>
<evidence type="ECO:0000256" key="5">
    <source>
        <dbReference type="ARBA" id="ARBA00023034"/>
    </source>
</evidence>
<protein>
    <recommendedName>
        <fullName evidence="13">Vps53 N-terminal domain-containing protein</fullName>
    </recommendedName>
</protein>
<feature type="domain" description="Vps53 C-terminal" evidence="10">
    <location>
        <begin position="674"/>
        <end position="759"/>
    </location>
</feature>
<dbReference type="GO" id="GO:0010008">
    <property type="term" value="C:endosome membrane"/>
    <property type="evidence" value="ECO:0007669"/>
    <property type="project" value="UniProtKB-SubCell"/>
</dbReference>
<dbReference type="AlphaFoldDB" id="A0A139ASJ7"/>
<dbReference type="InterPro" id="IPR031745">
    <property type="entry name" value="Vps53_C"/>
</dbReference>
<evidence type="ECO:0000256" key="4">
    <source>
        <dbReference type="ARBA" id="ARBA00022753"/>
    </source>
</evidence>
<feature type="compositionally biased region" description="Low complexity" evidence="8">
    <location>
        <begin position="877"/>
        <end position="892"/>
    </location>
</feature>
<dbReference type="InterPro" id="IPR007234">
    <property type="entry name" value="Vps53_N"/>
</dbReference>
<organism evidence="11 12">
    <name type="scientific">Gonapodya prolifera (strain JEL478)</name>
    <name type="common">Monoblepharis prolifera</name>
    <dbReference type="NCBI Taxonomy" id="1344416"/>
    <lineage>
        <taxon>Eukaryota</taxon>
        <taxon>Fungi</taxon>
        <taxon>Fungi incertae sedis</taxon>
        <taxon>Chytridiomycota</taxon>
        <taxon>Chytridiomycota incertae sedis</taxon>
        <taxon>Monoblepharidomycetes</taxon>
        <taxon>Monoblepharidales</taxon>
        <taxon>Gonapodyaceae</taxon>
        <taxon>Gonapodya</taxon>
    </lineage>
</organism>
<keyword evidence="7" id="KW-0175">Coiled coil</keyword>
<keyword evidence="4" id="KW-0967">Endosome</keyword>
<feature type="domain" description="Vps53 N-terminal" evidence="9">
    <location>
        <begin position="48"/>
        <end position="456"/>
    </location>
</feature>
<keyword evidence="12" id="KW-1185">Reference proteome</keyword>
<dbReference type="GO" id="GO:0000938">
    <property type="term" value="C:GARP complex"/>
    <property type="evidence" value="ECO:0007669"/>
    <property type="project" value="InterPro"/>
</dbReference>
<dbReference type="GO" id="GO:0005829">
    <property type="term" value="C:cytosol"/>
    <property type="evidence" value="ECO:0007669"/>
    <property type="project" value="GOC"/>
</dbReference>
<dbReference type="GO" id="GO:0042147">
    <property type="term" value="P:retrograde transport, endosome to Golgi"/>
    <property type="evidence" value="ECO:0007669"/>
    <property type="project" value="InterPro"/>
</dbReference>
<dbReference type="PANTHER" id="PTHR12820">
    <property type="entry name" value="VACUOLAR SORTING PROTEIN 53"/>
    <property type="match status" value="1"/>
</dbReference>
<evidence type="ECO:0008006" key="13">
    <source>
        <dbReference type="Google" id="ProtNLM"/>
    </source>
</evidence>
<feature type="coiled-coil region" evidence="7">
    <location>
        <begin position="75"/>
        <end position="102"/>
    </location>
</feature>
<keyword evidence="6" id="KW-0472">Membrane</keyword>
<proteinExistence type="inferred from homology"/>
<dbReference type="Pfam" id="PF04100">
    <property type="entry name" value="Vps53_N"/>
    <property type="match status" value="1"/>
</dbReference>
<evidence type="ECO:0000256" key="1">
    <source>
        <dbReference type="ARBA" id="ARBA00004150"/>
    </source>
</evidence>
<evidence type="ECO:0000256" key="7">
    <source>
        <dbReference type="SAM" id="Coils"/>
    </source>
</evidence>
<keyword evidence="5" id="KW-0333">Golgi apparatus</keyword>
<evidence type="ECO:0000313" key="11">
    <source>
        <dbReference type="EMBL" id="KXS19711.1"/>
    </source>
</evidence>
<evidence type="ECO:0000313" key="12">
    <source>
        <dbReference type="Proteomes" id="UP000070544"/>
    </source>
</evidence>
<comment type="similarity">
    <text evidence="3">Belongs to the VPS53 family.</text>
</comment>
<sequence>MSATATAPPNPALPPSNPSAALLTPSTPELDAALAAILDSDDPLDSEKFDPLLYINALFPDAQSLSALPVVLTRLKRHLRSIDQASRELVRAQTDAGEAAAKEIERVRGSVETLRGRVDHFRSSAVHTRALVADIAGDMAHLDRAKRNLAHAVAVLRRGQMMATALAQLSHLLHHRRYAPCAALLSAVLALGAHFSTYSRVPEFARMVAKCEDVQKEARTKVVEEFTAAFSAQPGVRPPLTSLRDACELVDAMERAGEVRKQVLDIYCESQLKEYRSLFRGNDEIAALDNTSRRYAWLKRLLRLHDAEHAGAFPPTWRASDVLCERFCDDTRTDLAGVLSRQGERLDVKGMLGVLKETIEFEGWLARRSQDGRKAKTGGVEGQEGVEGAEGQADTDAGVALESTPTSVTVTTPVGGTAAPGSQFRRRISSAFEPYLSHYIAAEDASVSSLVDTYRNKPVSEDDVAMGVLTSSTELFLYYRNALVHCAKMSTGKTLVDLSKMFAKWLGHYAEILAGRLQKDEKKPLSPEDLSVSCLVVNTADYCYTTISQLEERLKDKADPELKEEIKLDSEREKFLNVAATAIRALVRGVENSVEPGFTAMVKIPWASLDVVGDQNAYVVTIAAGVRELVSSIRQAIANGRYYRSFCDKFAESLLNKYANNIYRCKPISEVGAEQMLLDTHAIKSTLTQLPNMGSDTPSTPPTTYVKLVAKGVSRVETLLKIVMTPNEPLEGFLENYLLLSSQDSNLANFQRVLELKGLKRTDQQLLTDMFLRRTSPGGQNLPPGPLGTPIGVARTGTPAPTAGSVNAITGLPGISLGGTKVAMGTDFGFKRLMGMVSNDSPPPTVPAVGANGVAAASSSAATFAGTFAKLQTGWKATTGTGDDGRGAAVGAQPPPLPAAEKPKVDLNTAFQKMWTNQK</sequence>
<comment type="subcellular location">
    <subcellularLocation>
        <location evidence="2">Endosome membrane</location>
        <topology evidence="2">Peripheral membrane protein</topology>
    </subcellularLocation>
    <subcellularLocation>
        <location evidence="1">Golgi apparatus</location>
        <location evidence="1">trans-Golgi network membrane</location>
        <topology evidence="1">Peripheral membrane protein</topology>
    </subcellularLocation>
</comment>
<evidence type="ECO:0000256" key="2">
    <source>
        <dbReference type="ARBA" id="ARBA00004481"/>
    </source>
</evidence>
<evidence type="ECO:0000259" key="9">
    <source>
        <dbReference type="Pfam" id="PF04100"/>
    </source>
</evidence>
<evidence type="ECO:0000256" key="3">
    <source>
        <dbReference type="ARBA" id="ARBA00008628"/>
    </source>
</evidence>
<dbReference type="Pfam" id="PF16854">
    <property type="entry name" value="VPS53_C"/>
    <property type="match status" value="1"/>
</dbReference>
<dbReference type="EMBL" id="KQ965737">
    <property type="protein sequence ID" value="KXS19711.1"/>
    <property type="molecule type" value="Genomic_DNA"/>
</dbReference>
<dbReference type="InterPro" id="IPR039766">
    <property type="entry name" value="Vps53"/>
</dbReference>
<dbReference type="PANTHER" id="PTHR12820:SF0">
    <property type="entry name" value="VACUOLAR PROTEIN SORTING-ASSOCIATED PROTEIN 53 HOMOLOG"/>
    <property type="match status" value="1"/>
</dbReference>
<evidence type="ECO:0000259" key="10">
    <source>
        <dbReference type="Pfam" id="PF16854"/>
    </source>
</evidence>
<evidence type="ECO:0000256" key="6">
    <source>
        <dbReference type="ARBA" id="ARBA00023136"/>
    </source>
</evidence>
<feature type="region of interest" description="Disordered" evidence="8">
    <location>
        <begin position="372"/>
        <end position="392"/>
    </location>
</feature>
<dbReference type="STRING" id="1344416.A0A139ASJ7"/>
<gene>
    <name evidence="11" type="ORF">M427DRAFT_52599</name>
</gene>